<feature type="region of interest" description="Disordered" evidence="3">
    <location>
        <begin position="116"/>
        <end position="137"/>
    </location>
</feature>
<keyword evidence="6" id="KW-1185">Reference proteome</keyword>
<evidence type="ECO:0000256" key="3">
    <source>
        <dbReference type="SAM" id="MobiDB-lite"/>
    </source>
</evidence>
<evidence type="ECO:0000256" key="1">
    <source>
        <dbReference type="ARBA" id="ARBA00009013"/>
    </source>
</evidence>
<feature type="region of interest" description="Disordered" evidence="3">
    <location>
        <begin position="1"/>
        <end position="22"/>
    </location>
</feature>
<dbReference type="RefSeq" id="WP_398656073.1">
    <property type="nucleotide sequence ID" value="NZ_JBITDC010000004.1"/>
</dbReference>
<accession>A0ABW7XZU5</accession>
<dbReference type="PROSITE" id="PS50801">
    <property type="entry name" value="STAS"/>
    <property type="match status" value="1"/>
</dbReference>
<dbReference type="Proteomes" id="UP001612415">
    <property type="component" value="Unassembled WGS sequence"/>
</dbReference>
<dbReference type="Pfam" id="PF01740">
    <property type="entry name" value="STAS"/>
    <property type="match status" value="1"/>
</dbReference>
<dbReference type="CDD" id="cd07043">
    <property type="entry name" value="STAS_anti-anti-sigma_factors"/>
    <property type="match status" value="1"/>
</dbReference>
<dbReference type="InterPro" id="IPR003658">
    <property type="entry name" value="Anti-sigma_ant"/>
</dbReference>
<proteinExistence type="inferred from homology"/>
<protein>
    <recommendedName>
        <fullName evidence="2">Anti-sigma factor antagonist</fullName>
    </recommendedName>
</protein>
<gene>
    <name evidence="5" type="ORF">ACIA8P_11285</name>
</gene>
<dbReference type="SUPFAM" id="SSF52091">
    <property type="entry name" value="SpoIIaa-like"/>
    <property type="match status" value="1"/>
</dbReference>
<evidence type="ECO:0000313" key="5">
    <source>
        <dbReference type="EMBL" id="MFI5675238.1"/>
    </source>
</evidence>
<evidence type="ECO:0000256" key="2">
    <source>
        <dbReference type="RuleBase" id="RU003749"/>
    </source>
</evidence>
<dbReference type="InterPro" id="IPR036513">
    <property type="entry name" value="STAS_dom_sf"/>
</dbReference>
<dbReference type="NCBIfam" id="TIGR00377">
    <property type="entry name" value="ant_ant_sig"/>
    <property type="match status" value="1"/>
</dbReference>
<dbReference type="InterPro" id="IPR002645">
    <property type="entry name" value="STAS_dom"/>
</dbReference>
<comment type="similarity">
    <text evidence="1 2">Belongs to the anti-sigma-factor antagonist family.</text>
</comment>
<sequence length="137" mass="15040">MTPDADDRTFQPPAANPHARTHRNGVFTVVEVAGEIDLATAGLVAEHLDAATAGLEPDVLVDLRGVDFFDCSGLRVLCRADNRARERGGRLRVVLDEPRLRRLLRATGLWDRFPPLSAIPEEPDRSDRLGLPRGEPA</sequence>
<evidence type="ECO:0000259" key="4">
    <source>
        <dbReference type="PROSITE" id="PS50801"/>
    </source>
</evidence>
<dbReference type="EMBL" id="JBITDC010000004">
    <property type="protein sequence ID" value="MFI5675238.1"/>
    <property type="molecule type" value="Genomic_DNA"/>
</dbReference>
<evidence type="ECO:0000313" key="6">
    <source>
        <dbReference type="Proteomes" id="UP001612415"/>
    </source>
</evidence>
<feature type="domain" description="STAS" evidence="4">
    <location>
        <begin position="29"/>
        <end position="109"/>
    </location>
</feature>
<reference evidence="5 6" key="1">
    <citation type="submission" date="2024-10" db="EMBL/GenBank/DDBJ databases">
        <title>The Natural Products Discovery Center: Release of the First 8490 Sequenced Strains for Exploring Actinobacteria Biosynthetic Diversity.</title>
        <authorList>
            <person name="Kalkreuter E."/>
            <person name="Kautsar S.A."/>
            <person name="Yang D."/>
            <person name="Bader C.D."/>
            <person name="Teijaro C.N."/>
            <person name="Fluegel L."/>
            <person name="Davis C.M."/>
            <person name="Simpson J.R."/>
            <person name="Lauterbach L."/>
            <person name="Steele A.D."/>
            <person name="Gui C."/>
            <person name="Meng S."/>
            <person name="Li G."/>
            <person name="Viehrig K."/>
            <person name="Ye F."/>
            <person name="Su P."/>
            <person name="Kiefer A.F."/>
            <person name="Nichols A."/>
            <person name="Cepeda A.J."/>
            <person name="Yan W."/>
            <person name="Fan B."/>
            <person name="Jiang Y."/>
            <person name="Adhikari A."/>
            <person name="Zheng C.-J."/>
            <person name="Schuster L."/>
            <person name="Cowan T.M."/>
            <person name="Smanski M.J."/>
            <person name="Chevrette M.G."/>
            <person name="De Carvalho L.P.S."/>
            <person name="Shen B."/>
        </authorList>
    </citation>
    <scope>NUCLEOTIDE SEQUENCE [LARGE SCALE GENOMIC DNA]</scope>
    <source>
        <strain evidence="5 6">NPDC051599</strain>
    </source>
</reference>
<dbReference type="PANTHER" id="PTHR33495">
    <property type="entry name" value="ANTI-SIGMA FACTOR ANTAGONIST TM_1081-RELATED-RELATED"/>
    <property type="match status" value="1"/>
</dbReference>
<feature type="compositionally biased region" description="Basic and acidic residues" evidence="3">
    <location>
        <begin position="122"/>
        <end position="137"/>
    </location>
</feature>
<organism evidence="5 6">
    <name type="scientific">Streptomyces cellulosae</name>
    <dbReference type="NCBI Taxonomy" id="1968"/>
    <lineage>
        <taxon>Bacteria</taxon>
        <taxon>Bacillati</taxon>
        <taxon>Actinomycetota</taxon>
        <taxon>Actinomycetes</taxon>
        <taxon>Kitasatosporales</taxon>
        <taxon>Streptomycetaceae</taxon>
        <taxon>Streptomyces</taxon>
    </lineage>
</organism>
<name>A0ABW7XZU5_STRCE</name>
<comment type="caution">
    <text evidence="5">The sequence shown here is derived from an EMBL/GenBank/DDBJ whole genome shotgun (WGS) entry which is preliminary data.</text>
</comment>
<dbReference type="PANTHER" id="PTHR33495:SF2">
    <property type="entry name" value="ANTI-SIGMA FACTOR ANTAGONIST TM_1081-RELATED"/>
    <property type="match status" value="1"/>
</dbReference>
<dbReference type="Gene3D" id="3.30.750.24">
    <property type="entry name" value="STAS domain"/>
    <property type="match status" value="1"/>
</dbReference>